<dbReference type="SUPFAM" id="SSF53335">
    <property type="entry name" value="S-adenosyl-L-methionine-dependent methyltransferases"/>
    <property type="match status" value="1"/>
</dbReference>
<dbReference type="EC" id="2.1.1.33" evidence="7"/>
<evidence type="ECO:0000313" key="8">
    <source>
        <dbReference type="EMBL" id="RRG20697.1"/>
    </source>
</evidence>
<comment type="caution">
    <text evidence="7">Lacks conserved residue(s) required for the propagation of feature annotation.</text>
</comment>
<keyword evidence="6 7" id="KW-0819">tRNA processing</keyword>
<feature type="binding site" evidence="7">
    <location>
        <position position="129"/>
    </location>
    <ligand>
        <name>substrate</name>
    </ligand>
</feature>
<proteinExistence type="inferred from homology"/>
<comment type="catalytic activity">
    <reaction evidence="1 7">
        <text>guanosine(46) in tRNA + S-adenosyl-L-methionine = N(7)-methylguanosine(46) in tRNA + S-adenosyl-L-homocysteine</text>
        <dbReference type="Rhea" id="RHEA:42708"/>
        <dbReference type="Rhea" id="RHEA-COMP:10188"/>
        <dbReference type="Rhea" id="RHEA-COMP:10189"/>
        <dbReference type="ChEBI" id="CHEBI:57856"/>
        <dbReference type="ChEBI" id="CHEBI:59789"/>
        <dbReference type="ChEBI" id="CHEBI:74269"/>
        <dbReference type="ChEBI" id="CHEBI:74480"/>
        <dbReference type="EC" id="2.1.1.33"/>
    </reaction>
</comment>
<dbReference type="Pfam" id="PF02390">
    <property type="entry name" value="Methyltransf_4"/>
    <property type="match status" value="1"/>
</dbReference>
<accession>A0A425XZM3</accession>
<dbReference type="InterPro" id="IPR055361">
    <property type="entry name" value="tRNA_methyltr_TrmB_bact"/>
</dbReference>
<dbReference type="NCBIfam" id="NF001080">
    <property type="entry name" value="PRK00121.2-2"/>
    <property type="match status" value="1"/>
</dbReference>
<comment type="function">
    <text evidence="2 7">Catalyzes the formation of N(7)-methylguanine at position 46 (m7G46) in tRNA.</text>
</comment>
<comment type="caution">
    <text evidence="8">The sequence shown here is derived from an EMBL/GenBank/DDBJ whole genome shotgun (WGS) entry which is preliminary data.</text>
</comment>
<dbReference type="PANTHER" id="PTHR23417:SF14">
    <property type="entry name" value="PENTACOTRIPEPTIDE-REPEAT REGION OF PRORP DOMAIN-CONTAINING PROTEIN"/>
    <property type="match status" value="1"/>
</dbReference>
<dbReference type="Gene3D" id="3.40.50.150">
    <property type="entry name" value="Vaccinia Virus protein VP39"/>
    <property type="match status" value="1"/>
</dbReference>
<reference evidence="8 9" key="1">
    <citation type="submission" date="2018-07" db="EMBL/GenBank/DDBJ databases">
        <title>Draft genome sequence of Ancylomarina sp. M1P.</title>
        <authorList>
            <person name="Yadav S."/>
            <person name="Villanueva L."/>
            <person name="Damste J.S.S."/>
        </authorList>
    </citation>
    <scope>NUCLEOTIDE SEQUENCE [LARGE SCALE GENOMIC DNA]</scope>
    <source>
        <strain evidence="8 9">M1P</strain>
    </source>
</reference>
<organism evidence="8 9">
    <name type="scientific">Ancylomarina euxinus</name>
    <dbReference type="NCBI Taxonomy" id="2283627"/>
    <lineage>
        <taxon>Bacteria</taxon>
        <taxon>Pseudomonadati</taxon>
        <taxon>Bacteroidota</taxon>
        <taxon>Bacteroidia</taxon>
        <taxon>Marinilabiliales</taxon>
        <taxon>Marinifilaceae</taxon>
        <taxon>Ancylomarina</taxon>
    </lineage>
</organism>
<dbReference type="HAMAP" id="MF_01057">
    <property type="entry name" value="tRNA_methyltr_TrmB"/>
    <property type="match status" value="1"/>
</dbReference>
<evidence type="ECO:0000256" key="2">
    <source>
        <dbReference type="ARBA" id="ARBA00003015"/>
    </source>
</evidence>
<keyword evidence="9" id="KW-1185">Reference proteome</keyword>
<dbReference type="InterPro" id="IPR029063">
    <property type="entry name" value="SAM-dependent_MTases_sf"/>
</dbReference>
<dbReference type="OrthoDB" id="9802090at2"/>
<feature type="binding site" evidence="7">
    <location>
        <position position="159"/>
    </location>
    <ligand>
        <name>substrate</name>
    </ligand>
</feature>
<evidence type="ECO:0000256" key="4">
    <source>
        <dbReference type="ARBA" id="ARBA00022679"/>
    </source>
</evidence>
<feature type="binding site" evidence="7">
    <location>
        <position position="76"/>
    </location>
    <ligand>
        <name>S-adenosyl-L-methionine</name>
        <dbReference type="ChEBI" id="CHEBI:59789"/>
    </ligand>
</feature>
<feature type="binding site" evidence="7">
    <location>
        <position position="125"/>
    </location>
    <ligand>
        <name>S-adenosyl-L-methionine</name>
        <dbReference type="ChEBI" id="CHEBI:59789"/>
    </ligand>
</feature>
<keyword evidence="4 7" id="KW-0808">Transferase</keyword>
<comment type="pathway">
    <text evidence="7">tRNA modification; N(7)-methylguanine-tRNA biosynthesis.</text>
</comment>
<evidence type="ECO:0000256" key="6">
    <source>
        <dbReference type="ARBA" id="ARBA00022694"/>
    </source>
</evidence>
<feature type="binding site" evidence="7">
    <location>
        <position position="51"/>
    </location>
    <ligand>
        <name>S-adenosyl-L-methionine</name>
        <dbReference type="ChEBI" id="CHEBI:59789"/>
    </ligand>
</feature>
<evidence type="ECO:0000256" key="3">
    <source>
        <dbReference type="ARBA" id="ARBA00022603"/>
    </source>
</evidence>
<evidence type="ECO:0000256" key="5">
    <source>
        <dbReference type="ARBA" id="ARBA00022691"/>
    </source>
</evidence>
<sequence>MGKNKLRRFAEMETFENVFQPSHEDVWDKEFRLKGKWNKEYFKNDNPIVLEVGCGKGEYTVGLAQRFPEKNFIGIDIKGARLWQGATIANEEGLKNVAFVRTKVELLRSVFATGEISEVWITFADPQMKKVTKRLTGTRFMKLYSDLMISNGMIHLKSDSQFLYEYTRYMIKENNLKVLTDTDDLYNSEHANDILGIKTYYEAQFLSKGIPIKYLQFLLEGKAEFVEPDVEIELDEYRSFGRDRRKQPTEEKHKIQKKD</sequence>
<comment type="similarity">
    <text evidence="7">Belongs to the class I-like SAM-binding methyltransferase superfamily. TrmB family.</text>
</comment>
<protein>
    <recommendedName>
        <fullName evidence="7">tRNA (guanine-N(7)-)-methyltransferase</fullName>
        <ecNumber evidence="7">2.1.1.33</ecNumber>
    </recommendedName>
    <alternativeName>
        <fullName evidence="7">tRNA (guanine(46)-N(7))-methyltransferase</fullName>
    </alternativeName>
    <alternativeName>
        <fullName evidence="7">tRNA(m7G46)-methyltransferase</fullName>
    </alternativeName>
</protein>
<dbReference type="InterPro" id="IPR003358">
    <property type="entry name" value="tRNA_(Gua-N-7)_MeTrfase_Trmb"/>
</dbReference>
<dbReference type="UniPathway" id="UPA00989"/>
<dbReference type="GO" id="GO:0008176">
    <property type="term" value="F:tRNA (guanine(46)-N7)-methyltransferase activity"/>
    <property type="evidence" value="ECO:0007669"/>
    <property type="project" value="UniProtKB-UniRule"/>
</dbReference>
<dbReference type="EMBL" id="QQWG01000011">
    <property type="protein sequence ID" value="RRG20697.1"/>
    <property type="molecule type" value="Genomic_DNA"/>
</dbReference>
<keyword evidence="5 7" id="KW-0949">S-adenosyl-L-methionine</keyword>
<evidence type="ECO:0000313" key="9">
    <source>
        <dbReference type="Proteomes" id="UP000285794"/>
    </source>
</evidence>
<dbReference type="Proteomes" id="UP000285794">
    <property type="component" value="Unassembled WGS sequence"/>
</dbReference>
<dbReference type="GO" id="GO:0043527">
    <property type="term" value="C:tRNA methyltransferase complex"/>
    <property type="evidence" value="ECO:0007669"/>
    <property type="project" value="TreeGrafter"/>
</dbReference>
<keyword evidence="3 7" id="KW-0489">Methyltransferase</keyword>
<evidence type="ECO:0000256" key="7">
    <source>
        <dbReference type="HAMAP-Rule" id="MF_01057"/>
    </source>
</evidence>
<dbReference type="PANTHER" id="PTHR23417">
    <property type="entry name" value="3-DEOXY-D-MANNO-OCTULOSONIC-ACID TRANSFERASE/TRNA GUANINE-N 7 - -METHYLTRANSFERASE"/>
    <property type="match status" value="1"/>
</dbReference>
<gene>
    <name evidence="7" type="primary">trmB</name>
    <name evidence="8" type="ORF">DWB61_11830</name>
</gene>
<dbReference type="CDD" id="cd02440">
    <property type="entry name" value="AdoMet_MTases"/>
    <property type="match status" value="1"/>
</dbReference>
<dbReference type="NCBIfam" id="TIGR00091">
    <property type="entry name" value="tRNA (guanosine(46)-N7)-methyltransferase TrmB"/>
    <property type="match status" value="1"/>
</dbReference>
<dbReference type="AlphaFoldDB" id="A0A425XZM3"/>
<name>A0A425XZM3_9BACT</name>
<evidence type="ECO:0000256" key="1">
    <source>
        <dbReference type="ARBA" id="ARBA00000142"/>
    </source>
</evidence>
<dbReference type="PROSITE" id="PS51625">
    <property type="entry name" value="SAM_MT_TRMB"/>
    <property type="match status" value="1"/>
</dbReference>
<feature type="binding site" evidence="7">
    <location>
        <begin position="199"/>
        <end position="202"/>
    </location>
    <ligand>
        <name>substrate</name>
    </ligand>
</feature>